<dbReference type="PANTHER" id="PTHR43524:SF1">
    <property type="entry name" value="RADICAL SAM SUPERFAMILY PROTEIN"/>
    <property type="match status" value="1"/>
</dbReference>
<dbReference type="EMBL" id="DROD01000299">
    <property type="protein sequence ID" value="HHJ52417.1"/>
    <property type="molecule type" value="Genomic_DNA"/>
</dbReference>
<dbReference type="SUPFAM" id="SSF102114">
    <property type="entry name" value="Radical SAM enzymes"/>
    <property type="match status" value="1"/>
</dbReference>
<sequence>MSDEFYDYFFEELGVSYMWQFQLMPIGRADELLTLMVQPEQRVELFKKWEYMLEEKKYPLADFWNSGVLSNGCVAYGRAGGYLYIDWNGNILPCVFVPYYVDNVYDLYNKGKTLTDALFSKFMINGRKWQDEYGYAHRDHPDNWLLPCSIRDHYENFRRSIITDDAKPEDESAEKILHDEAYFRTLSEYDKKLEALTLPIWKKEYLDWAAQDKMSRKEGSKKRILETV</sequence>
<dbReference type="AlphaFoldDB" id="A0A7V5PNM2"/>
<evidence type="ECO:0000313" key="1">
    <source>
        <dbReference type="EMBL" id="HHJ52417.1"/>
    </source>
</evidence>
<name>A0A7V5PNM2_CALAY</name>
<proteinExistence type="predicted"/>
<accession>A0A7V5PNM2</accession>
<dbReference type="InterPro" id="IPR058240">
    <property type="entry name" value="rSAM_sf"/>
</dbReference>
<dbReference type="Proteomes" id="UP000886124">
    <property type="component" value="Unassembled WGS sequence"/>
</dbReference>
<protein>
    <submittedName>
        <fullName evidence="1">Radical SAM/SPASM domain-containing protein</fullName>
    </submittedName>
</protein>
<organism evidence="1">
    <name type="scientific">Caldithrix abyssi</name>
    <dbReference type="NCBI Taxonomy" id="187145"/>
    <lineage>
        <taxon>Bacteria</taxon>
        <taxon>Pseudomonadati</taxon>
        <taxon>Calditrichota</taxon>
        <taxon>Calditrichia</taxon>
        <taxon>Calditrichales</taxon>
        <taxon>Calditrichaceae</taxon>
        <taxon>Caldithrix</taxon>
    </lineage>
</organism>
<gene>
    <name evidence="1" type="ORF">ENJ89_04415</name>
</gene>
<dbReference type="PANTHER" id="PTHR43524">
    <property type="entry name" value="RADICAL SAM SUPERFAMILY PROTEIN"/>
    <property type="match status" value="1"/>
</dbReference>
<reference evidence="1" key="1">
    <citation type="journal article" date="2020" name="mSystems">
        <title>Genome- and Community-Level Interaction Insights into Carbon Utilization and Element Cycling Functions of Hydrothermarchaeota in Hydrothermal Sediment.</title>
        <authorList>
            <person name="Zhou Z."/>
            <person name="Liu Y."/>
            <person name="Xu W."/>
            <person name="Pan J."/>
            <person name="Luo Z.H."/>
            <person name="Li M."/>
        </authorList>
    </citation>
    <scope>NUCLEOTIDE SEQUENCE [LARGE SCALE GENOMIC DNA]</scope>
    <source>
        <strain evidence="1">HyVt-527</strain>
    </source>
</reference>
<comment type="caution">
    <text evidence="1">The sequence shown here is derived from an EMBL/GenBank/DDBJ whole genome shotgun (WGS) entry which is preliminary data.</text>
</comment>